<evidence type="ECO:0008006" key="4">
    <source>
        <dbReference type="Google" id="ProtNLM"/>
    </source>
</evidence>
<dbReference type="Proteomes" id="UP001215280">
    <property type="component" value="Unassembled WGS sequence"/>
</dbReference>
<evidence type="ECO:0000313" key="2">
    <source>
        <dbReference type="EMBL" id="KAJ7776911.1"/>
    </source>
</evidence>
<dbReference type="PANTHER" id="PTHR33365:SF13">
    <property type="entry name" value="TAT PATHWAY SIGNAL SEQUENCE"/>
    <property type="match status" value="1"/>
</dbReference>
<reference evidence="2" key="1">
    <citation type="submission" date="2023-03" db="EMBL/GenBank/DDBJ databases">
        <title>Massive genome expansion in bonnet fungi (Mycena s.s.) driven by repeated elements and novel gene families across ecological guilds.</title>
        <authorList>
            <consortium name="Lawrence Berkeley National Laboratory"/>
            <person name="Harder C.B."/>
            <person name="Miyauchi S."/>
            <person name="Viragh M."/>
            <person name="Kuo A."/>
            <person name="Thoen E."/>
            <person name="Andreopoulos B."/>
            <person name="Lu D."/>
            <person name="Skrede I."/>
            <person name="Drula E."/>
            <person name="Henrissat B."/>
            <person name="Morin E."/>
            <person name="Kohler A."/>
            <person name="Barry K."/>
            <person name="LaButti K."/>
            <person name="Morin E."/>
            <person name="Salamov A."/>
            <person name="Lipzen A."/>
            <person name="Mereny Z."/>
            <person name="Hegedus B."/>
            <person name="Baldrian P."/>
            <person name="Stursova M."/>
            <person name="Weitz H."/>
            <person name="Taylor A."/>
            <person name="Grigoriev I.V."/>
            <person name="Nagy L.G."/>
            <person name="Martin F."/>
            <person name="Kauserud H."/>
        </authorList>
    </citation>
    <scope>NUCLEOTIDE SEQUENCE</scope>
    <source>
        <strain evidence="2">CBHHK188m</strain>
    </source>
</reference>
<accession>A0AAD7K2J9</accession>
<dbReference type="GO" id="GO:0043386">
    <property type="term" value="P:mycotoxin biosynthetic process"/>
    <property type="evidence" value="ECO:0007669"/>
    <property type="project" value="InterPro"/>
</dbReference>
<dbReference type="PANTHER" id="PTHR33365">
    <property type="entry name" value="YALI0B05434P"/>
    <property type="match status" value="1"/>
</dbReference>
<dbReference type="EMBL" id="JARJLG010000011">
    <property type="protein sequence ID" value="KAJ7776911.1"/>
    <property type="molecule type" value="Genomic_DNA"/>
</dbReference>
<dbReference type="InterPro" id="IPR021765">
    <property type="entry name" value="UstYa-like"/>
</dbReference>
<evidence type="ECO:0000256" key="1">
    <source>
        <dbReference type="ARBA" id="ARBA00035112"/>
    </source>
</evidence>
<keyword evidence="3" id="KW-1185">Reference proteome</keyword>
<name>A0AAD7K2J9_9AGAR</name>
<dbReference type="Pfam" id="PF11807">
    <property type="entry name" value="UstYa"/>
    <property type="match status" value="1"/>
</dbReference>
<protein>
    <recommendedName>
        <fullName evidence="4">Oxidase ustYa</fullName>
    </recommendedName>
</protein>
<comment type="caution">
    <text evidence="2">The sequence shown here is derived from an EMBL/GenBank/DDBJ whole genome shotgun (WGS) entry which is preliminary data.</text>
</comment>
<sequence length="211" mass="23675">MTAPKFGLTSLLVLLTVISSVFNCLLSPYVRRLSVLFEKGTPQERNFEYSPIEVPGSFSATVMTLEVPDTQYPMDDHHKWASIVPEKRGFIRLGPDGHPFSIALYHQLHCVNALRFTYVTAREGLFKTEEQRSGAFGHANHCLDVLRHSVLCKTDTTLLPAGSSREASVARRCRNSTQVLEYVHKNQAFWEGIPYTMAPSPQTSKASWDSS</sequence>
<comment type="similarity">
    <text evidence="1">Belongs to the ustYa family.</text>
</comment>
<proteinExistence type="inferred from homology"/>
<gene>
    <name evidence="2" type="ORF">DFH07DRAFT_798177</name>
</gene>
<evidence type="ECO:0000313" key="3">
    <source>
        <dbReference type="Proteomes" id="UP001215280"/>
    </source>
</evidence>
<dbReference type="AlphaFoldDB" id="A0AAD7K2J9"/>
<organism evidence="2 3">
    <name type="scientific">Mycena maculata</name>
    <dbReference type="NCBI Taxonomy" id="230809"/>
    <lineage>
        <taxon>Eukaryota</taxon>
        <taxon>Fungi</taxon>
        <taxon>Dikarya</taxon>
        <taxon>Basidiomycota</taxon>
        <taxon>Agaricomycotina</taxon>
        <taxon>Agaricomycetes</taxon>
        <taxon>Agaricomycetidae</taxon>
        <taxon>Agaricales</taxon>
        <taxon>Marasmiineae</taxon>
        <taxon>Mycenaceae</taxon>
        <taxon>Mycena</taxon>
    </lineage>
</organism>